<dbReference type="InterPro" id="IPR029056">
    <property type="entry name" value="Ribokinase-like"/>
</dbReference>
<accession>A0ABV7Y6P6</accession>
<gene>
    <name evidence="4" type="ORF">ACFOUW_08945</name>
</gene>
<dbReference type="PANTHER" id="PTHR10584:SF166">
    <property type="entry name" value="RIBOKINASE"/>
    <property type="match status" value="1"/>
</dbReference>
<dbReference type="Proteomes" id="UP001595699">
    <property type="component" value="Unassembled WGS sequence"/>
</dbReference>
<evidence type="ECO:0000256" key="2">
    <source>
        <dbReference type="ARBA" id="ARBA00022777"/>
    </source>
</evidence>
<name>A0ABV7Y6P6_9ACTN</name>
<comment type="caution">
    <text evidence="4">The sequence shown here is derived from an EMBL/GenBank/DDBJ whole genome shotgun (WGS) entry which is preliminary data.</text>
</comment>
<keyword evidence="2 4" id="KW-0418">Kinase</keyword>
<protein>
    <submittedName>
        <fullName evidence="4">Carbohydrate kinase family protein</fullName>
        <ecNumber evidence="4">2.7.1.-</ecNumber>
    </submittedName>
</protein>
<dbReference type="Pfam" id="PF00294">
    <property type="entry name" value="PfkB"/>
    <property type="match status" value="1"/>
</dbReference>
<dbReference type="RefSeq" id="WP_205117196.1">
    <property type="nucleotide sequence ID" value="NZ_JAFBCM010000001.1"/>
</dbReference>
<dbReference type="GO" id="GO:0016301">
    <property type="term" value="F:kinase activity"/>
    <property type="evidence" value="ECO:0007669"/>
    <property type="project" value="UniProtKB-KW"/>
</dbReference>
<dbReference type="PROSITE" id="PS00584">
    <property type="entry name" value="PFKB_KINASES_2"/>
    <property type="match status" value="1"/>
</dbReference>
<proteinExistence type="predicted"/>
<dbReference type="Gene3D" id="3.40.1190.20">
    <property type="match status" value="1"/>
</dbReference>
<dbReference type="InterPro" id="IPR011611">
    <property type="entry name" value="PfkB_dom"/>
</dbReference>
<keyword evidence="1 4" id="KW-0808">Transferase</keyword>
<dbReference type="PANTHER" id="PTHR10584">
    <property type="entry name" value="SUGAR KINASE"/>
    <property type="match status" value="1"/>
</dbReference>
<evidence type="ECO:0000313" key="5">
    <source>
        <dbReference type="Proteomes" id="UP001595699"/>
    </source>
</evidence>
<dbReference type="SUPFAM" id="SSF53613">
    <property type="entry name" value="Ribokinase-like"/>
    <property type="match status" value="1"/>
</dbReference>
<evidence type="ECO:0000256" key="1">
    <source>
        <dbReference type="ARBA" id="ARBA00022679"/>
    </source>
</evidence>
<keyword evidence="5" id="KW-1185">Reference proteome</keyword>
<evidence type="ECO:0000259" key="3">
    <source>
        <dbReference type="Pfam" id="PF00294"/>
    </source>
</evidence>
<dbReference type="EC" id="2.7.1.-" evidence="4"/>
<reference evidence="5" key="1">
    <citation type="journal article" date="2019" name="Int. J. Syst. Evol. Microbiol.">
        <title>The Global Catalogue of Microorganisms (GCM) 10K type strain sequencing project: providing services to taxonomists for standard genome sequencing and annotation.</title>
        <authorList>
            <consortium name="The Broad Institute Genomics Platform"/>
            <consortium name="The Broad Institute Genome Sequencing Center for Infectious Disease"/>
            <person name="Wu L."/>
            <person name="Ma J."/>
        </authorList>
    </citation>
    <scope>NUCLEOTIDE SEQUENCE [LARGE SCALE GENOMIC DNA]</scope>
    <source>
        <strain evidence="5">CGMCC 4.7241</strain>
    </source>
</reference>
<organism evidence="4 5">
    <name type="scientific">Tenggerimyces flavus</name>
    <dbReference type="NCBI Taxonomy" id="1708749"/>
    <lineage>
        <taxon>Bacteria</taxon>
        <taxon>Bacillati</taxon>
        <taxon>Actinomycetota</taxon>
        <taxon>Actinomycetes</taxon>
        <taxon>Propionibacteriales</taxon>
        <taxon>Nocardioidaceae</taxon>
        <taxon>Tenggerimyces</taxon>
    </lineage>
</organism>
<sequence>MLVLGGLGVDLVVRVPSLPLPSVDSAVVPPIETRVAHPATGLALAFRALSVPVVVFDAVGADPEGALVTSFFASLGVPLHTVVAPGGTRRAVNLVEPGGRRLSFYDGRPSPPPVVPESAYLPLVREARHVHVSIMDFARHALAPIRAAGVTLSTDLHDWDGVAEYHRDFARAADVVFLSTSALGDRFESTMRAILADGVVTVVVATAGADGAYLLTRAGTFLHQPAIPPQSPVVDTNGAGDAFAGGFLSRWLTGDPPERCLLAGALTGAQACTGPLSPNLMLDRETLFVSMS</sequence>
<feature type="domain" description="Carbohydrate kinase PfkB" evidence="3">
    <location>
        <begin position="46"/>
        <end position="273"/>
    </location>
</feature>
<dbReference type="InterPro" id="IPR002173">
    <property type="entry name" value="Carboh/pur_kinase_PfkB_CS"/>
</dbReference>
<evidence type="ECO:0000313" key="4">
    <source>
        <dbReference type="EMBL" id="MFC3760966.1"/>
    </source>
</evidence>
<dbReference type="EMBL" id="JBHRZH010000006">
    <property type="protein sequence ID" value="MFC3760966.1"/>
    <property type="molecule type" value="Genomic_DNA"/>
</dbReference>